<dbReference type="SUPFAM" id="SSF55124">
    <property type="entry name" value="Nitrite/Sulfite reductase N-terminal domain-like"/>
    <property type="match status" value="1"/>
</dbReference>
<dbReference type="SUPFAM" id="SSF56014">
    <property type="entry name" value="Nitrite and sulphite reductase 4Fe-4S domain-like"/>
    <property type="match status" value="1"/>
</dbReference>
<dbReference type="GO" id="GO:0046872">
    <property type="term" value="F:metal ion binding"/>
    <property type="evidence" value="ECO:0007669"/>
    <property type="project" value="UniProtKB-KW"/>
</dbReference>
<dbReference type="InterPro" id="IPR051329">
    <property type="entry name" value="NIR_SIR_4Fe-4S"/>
</dbReference>
<dbReference type="Proteomes" id="UP000249185">
    <property type="component" value="Unassembled WGS sequence"/>
</dbReference>
<feature type="compositionally biased region" description="Low complexity" evidence="7">
    <location>
        <begin position="378"/>
        <end position="392"/>
    </location>
</feature>
<dbReference type="Gene3D" id="3.30.413.10">
    <property type="entry name" value="Sulfite Reductase Hemoprotein, domain 1"/>
    <property type="match status" value="2"/>
</dbReference>
<dbReference type="GO" id="GO:0051539">
    <property type="term" value="F:4 iron, 4 sulfur cluster binding"/>
    <property type="evidence" value="ECO:0007669"/>
    <property type="project" value="UniProtKB-KW"/>
</dbReference>
<dbReference type="PANTHER" id="PTHR32439:SF9">
    <property type="entry name" value="BLR3264 PROTEIN"/>
    <property type="match status" value="1"/>
</dbReference>
<keyword evidence="1" id="KW-0004">4Fe-4S</keyword>
<accession>A0A2W5NG13</accession>
<keyword evidence="4" id="KW-0560">Oxidoreductase</keyword>
<evidence type="ECO:0000256" key="5">
    <source>
        <dbReference type="ARBA" id="ARBA00023004"/>
    </source>
</evidence>
<evidence type="ECO:0000256" key="1">
    <source>
        <dbReference type="ARBA" id="ARBA00022485"/>
    </source>
</evidence>
<dbReference type="PANTHER" id="PTHR32439">
    <property type="entry name" value="FERREDOXIN--NITRITE REDUCTASE, CHLOROPLASTIC"/>
    <property type="match status" value="1"/>
</dbReference>
<evidence type="ECO:0000259" key="8">
    <source>
        <dbReference type="Pfam" id="PF03460"/>
    </source>
</evidence>
<evidence type="ECO:0000256" key="6">
    <source>
        <dbReference type="ARBA" id="ARBA00023014"/>
    </source>
</evidence>
<dbReference type="Gene3D" id="3.90.480.10">
    <property type="entry name" value="Sulfite Reductase Hemoprotein,Domain 2"/>
    <property type="match status" value="1"/>
</dbReference>
<dbReference type="EMBL" id="QFPW01000002">
    <property type="protein sequence ID" value="PZQ51398.1"/>
    <property type="molecule type" value="Genomic_DNA"/>
</dbReference>
<sequence>MIPAARTPRSEPGPRVRGWCPGALRPMESGDGWIVRLRPALGRLSPDQARGVARLARTHGNGQLDLSARANPQIRGVTRESHAPLIEGLRAFGLVAASVEAEARRTVMLTPFATAADDALARALEAALAEGPELPSKFGFAVDTGPRPVLTGTPADIRLERSARGALILRADGMALGAAVTEAEAPARAVALARWFLASGGVSGGRGRMAAHVARGAVPPGANDVTPAAPLGPPAPGSHPMGLLAAFAFGALDAETLAALAETGAELRLTPWRMLLAVGLDAAPAIPGLVTDPADPLLRVAACVGAPACPSGFAATRPLARALAPRVPSGSFLHVSGCAKGCAHPKAAPLTLVAGGEGFAAVRNGSAAGRPETPPRPAAAIAADPGPLIETP</sequence>
<keyword evidence="3" id="KW-0479">Metal-binding</keyword>
<name>A0A2W5NG13_RHOSU</name>
<dbReference type="Pfam" id="PF03460">
    <property type="entry name" value="NIR_SIR_ferr"/>
    <property type="match status" value="1"/>
</dbReference>
<dbReference type="AlphaFoldDB" id="A0A2W5NG13"/>
<dbReference type="NCBIfam" id="TIGR02435">
    <property type="entry name" value="CobG"/>
    <property type="match status" value="1"/>
</dbReference>
<evidence type="ECO:0000256" key="4">
    <source>
        <dbReference type="ARBA" id="ARBA00023002"/>
    </source>
</evidence>
<keyword evidence="5" id="KW-0408">Iron</keyword>
<gene>
    <name evidence="9" type="primary">cobG</name>
    <name evidence="9" type="ORF">DI556_04310</name>
</gene>
<feature type="region of interest" description="Disordered" evidence="7">
    <location>
        <begin position="364"/>
        <end position="392"/>
    </location>
</feature>
<proteinExistence type="predicted"/>
<evidence type="ECO:0000313" key="10">
    <source>
        <dbReference type="Proteomes" id="UP000249185"/>
    </source>
</evidence>
<comment type="caution">
    <text evidence="9">The sequence shown here is derived from an EMBL/GenBank/DDBJ whole genome shotgun (WGS) entry which is preliminary data.</text>
</comment>
<feature type="domain" description="Nitrite/Sulfite reductase ferredoxin-like" evidence="8">
    <location>
        <begin position="26"/>
        <end position="91"/>
    </location>
</feature>
<dbReference type="GO" id="GO:0016491">
    <property type="term" value="F:oxidoreductase activity"/>
    <property type="evidence" value="ECO:0007669"/>
    <property type="project" value="UniProtKB-KW"/>
</dbReference>
<evidence type="ECO:0000256" key="2">
    <source>
        <dbReference type="ARBA" id="ARBA00022617"/>
    </source>
</evidence>
<dbReference type="InterPro" id="IPR005117">
    <property type="entry name" value="NiRdtase/SiRdtase_haem-b_fer"/>
</dbReference>
<evidence type="ECO:0000256" key="7">
    <source>
        <dbReference type="SAM" id="MobiDB-lite"/>
    </source>
</evidence>
<evidence type="ECO:0000256" key="3">
    <source>
        <dbReference type="ARBA" id="ARBA00022723"/>
    </source>
</evidence>
<keyword evidence="6" id="KW-0411">Iron-sulfur</keyword>
<protein>
    <submittedName>
        <fullName evidence="9">Precorrin-3B synthase</fullName>
    </submittedName>
</protein>
<keyword evidence="2" id="KW-0349">Heme</keyword>
<dbReference type="InterPro" id="IPR036136">
    <property type="entry name" value="Nit/Sulf_reduc_fer-like_dom_sf"/>
</dbReference>
<dbReference type="InterPro" id="IPR045854">
    <property type="entry name" value="NO2/SO3_Rdtase_4Fe4S_sf"/>
</dbReference>
<dbReference type="InterPro" id="IPR012798">
    <property type="entry name" value="Cbl_synth_CobG-like"/>
</dbReference>
<organism evidence="9 10">
    <name type="scientific">Rhodovulum sulfidophilum</name>
    <name type="common">Rhodobacter sulfidophilus</name>
    <dbReference type="NCBI Taxonomy" id="35806"/>
    <lineage>
        <taxon>Bacteria</taxon>
        <taxon>Pseudomonadati</taxon>
        <taxon>Pseudomonadota</taxon>
        <taxon>Alphaproteobacteria</taxon>
        <taxon>Rhodobacterales</taxon>
        <taxon>Paracoccaceae</taxon>
        <taxon>Rhodovulum</taxon>
    </lineage>
</organism>
<evidence type="ECO:0000313" key="9">
    <source>
        <dbReference type="EMBL" id="PZQ51398.1"/>
    </source>
</evidence>
<reference evidence="9 10" key="1">
    <citation type="submission" date="2017-08" db="EMBL/GenBank/DDBJ databases">
        <title>Infants hospitalized years apart are colonized by the same room-sourced microbial strains.</title>
        <authorList>
            <person name="Brooks B."/>
            <person name="Olm M.R."/>
            <person name="Firek B.A."/>
            <person name="Baker R."/>
            <person name="Thomas B.C."/>
            <person name="Morowitz M.J."/>
            <person name="Banfield J.F."/>
        </authorList>
    </citation>
    <scope>NUCLEOTIDE SEQUENCE [LARGE SCALE GENOMIC DNA]</scope>
    <source>
        <strain evidence="9">S2_005_002_R2_34</strain>
    </source>
</reference>